<dbReference type="InterPro" id="IPR005170">
    <property type="entry name" value="Transptr-assoc_dom"/>
</dbReference>
<dbReference type="EMBL" id="PGFB01000002">
    <property type="protein sequence ID" value="PJJ63356.1"/>
    <property type="molecule type" value="Genomic_DNA"/>
</dbReference>
<dbReference type="Pfam" id="PF00571">
    <property type="entry name" value="CBS"/>
    <property type="match status" value="2"/>
</dbReference>
<dbReference type="CDD" id="cd04590">
    <property type="entry name" value="CBS_pair_CorC_HlyC_assoc"/>
    <property type="match status" value="1"/>
</dbReference>
<keyword evidence="6 10" id="KW-1133">Transmembrane helix</keyword>
<comment type="caution">
    <text evidence="16">The sequence shown here is derived from an EMBL/GenBank/DDBJ whole genome shotgun (WGS) entry which is preliminary data.</text>
</comment>
<feature type="domain" description="CBS" evidence="14">
    <location>
        <begin position="270"/>
        <end position="327"/>
    </location>
</feature>
<evidence type="ECO:0000256" key="6">
    <source>
        <dbReference type="ARBA" id="ARBA00022989"/>
    </source>
</evidence>
<keyword evidence="5" id="KW-0677">Repeat</keyword>
<evidence type="ECO:0000256" key="13">
    <source>
        <dbReference type="SAM" id="SignalP"/>
    </source>
</evidence>
<dbReference type="GO" id="GO:0050660">
    <property type="term" value="F:flavin adenine dinucleotide binding"/>
    <property type="evidence" value="ECO:0007669"/>
    <property type="project" value="InterPro"/>
</dbReference>
<keyword evidence="8 10" id="KW-0472">Membrane</keyword>
<feature type="chain" id="PRO_5014922347" evidence="13">
    <location>
        <begin position="21"/>
        <end position="488"/>
    </location>
</feature>
<dbReference type="InterPro" id="IPR046342">
    <property type="entry name" value="CBS_dom_sf"/>
</dbReference>
<dbReference type="Gene3D" id="3.10.580.10">
    <property type="entry name" value="CBS-domain"/>
    <property type="match status" value="1"/>
</dbReference>
<dbReference type="Proteomes" id="UP000230161">
    <property type="component" value="Unassembled WGS sequence"/>
</dbReference>
<dbReference type="FunFam" id="3.10.580.10:FF:000002">
    <property type="entry name" value="Magnesium/cobalt efflux protein CorC"/>
    <property type="match status" value="1"/>
</dbReference>
<evidence type="ECO:0000259" key="15">
    <source>
        <dbReference type="PROSITE" id="PS51846"/>
    </source>
</evidence>
<reference evidence="16 17" key="1">
    <citation type="submission" date="2017-11" db="EMBL/GenBank/DDBJ databases">
        <title>Genomic Encyclopedia of Archaeal and Bacterial Type Strains, Phase II (KMG-II): From Individual Species to Whole Genera.</title>
        <authorList>
            <person name="Goeker M."/>
        </authorList>
    </citation>
    <scope>NUCLEOTIDE SEQUENCE [LARGE SCALE GENOMIC DNA]</scope>
    <source>
        <strain evidence="16 17">DSM 25625</strain>
    </source>
</reference>
<dbReference type="InterPro" id="IPR044751">
    <property type="entry name" value="Ion_transp-like_CBS"/>
</dbReference>
<feature type="transmembrane region" description="Helical" evidence="12">
    <location>
        <begin position="88"/>
        <end position="108"/>
    </location>
</feature>
<evidence type="ECO:0000256" key="1">
    <source>
        <dbReference type="ARBA" id="ARBA00004651"/>
    </source>
</evidence>
<keyword evidence="4 10" id="KW-0812">Transmembrane</keyword>
<organism evidence="16 17">
    <name type="scientific">Compostimonas suwonensis</name>
    <dbReference type="NCBI Taxonomy" id="1048394"/>
    <lineage>
        <taxon>Bacteria</taxon>
        <taxon>Bacillati</taxon>
        <taxon>Actinomycetota</taxon>
        <taxon>Actinomycetes</taxon>
        <taxon>Micrococcales</taxon>
        <taxon>Microbacteriaceae</taxon>
        <taxon>Compostimonas</taxon>
    </lineage>
</organism>
<dbReference type="Pfam" id="PF01595">
    <property type="entry name" value="CNNM"/>
    <property type="match status" value="1"/>
</dbReference>
<keyword evidence="17" id="KW-1185">Reference proteome</keyword>
<feature type="transmembrane region" description="Helical" evidence="12">
    <location>
        <begin position="128"/>
        <end position="150"/>
    </location>
</feature>
<evidence type="ECO:0000256" key="5">
    <source>
        <dbReference type="ARBA" id="ARBA00022737"/>
    </source>
</evidence>
<keyword evidence="13" id="KW-0732">Signal</keyword>
<dbReference type="RefSeq" id="WP_100343866.1">
    <property type="nucleotide sequence ID" value="NZ_PGFB01000002.1"/>
</dbReference>
<evidence type="ECO:0000259" key="14">
    <source>
        <dbReference type="PROSITE" id="PS51371"/>
    </source>
</evidence>
<dbReference type="PANTHER" id="PTHR22777">
    <property type="entry name" value="HEMOLYSIN-RELATED"/>
    <property type="match status" value="1"/>
</dbReference>
<dbReference type="InterPro" id="IPR036318">
    <property type="entry name" value="FAD-bd_PCMH-like_sf"/>
</dbReference>
<sequence>MVALFLIVAALLVAFGGLMAAVDAAITALSRNDLSELAEGARARRSLIAIAGDPGAHLNAVSFIRVISETTAAVLVTLAFAEIIGELWIVLVLSALIMTGASFVLVGASPRSVGRANAEAVMRYTAPLVHFLRVLLGPVANALVAVGNWVTPGRARSASFSSEEQLLSMVDEAAELDVLEEMDRELIHSIFEFGDTVVREVMIPRTDMVAIETHAKVGAAMALFLSKGVSRMPVFEGEIDEIAGILYLRDVAKLNYERPEDLSELDAGTLVRPALFVPESMKADALLRQMQLESNHLAMVVDEYGGIAGLVSLEDLIEELVGEISDEYDRDTVDVEDLGDGRFRVSARLAVDELGELFGIELDDDDVDSVGGLLAKALGRLPETGAVARVSGLVLTAERTEGRRKRISTVLVEADEALADARAANAPGRDADKDKKDKDTRSAKEPRSREPRSTREQQPSQTAPAREQSRASEKASKKASEKERARER</sequence>
<dbReference type="InterPro" id="IPR000644">
    <property type="entry name" value="CBS_dom"/>
</dbReference>
<evidence type="ECO:0000256" key="10">
    <source>
        <dbReference type="PROSITE-ProRule" id="PRU01193"/>
    </source>
</evidence>
<evidence type="ECO:0000256" key="2">
    <source>
        <dbReference type="ARBA" id="ARBA00006337"/>
    </source>
</evidence>
<dbReference type="GO" id="GO:0005886">
    <property type="term" value="C:plasma membrane"/>
    <property type="evidence" value="ECO:0007669"/>
    <property type="project" value="UniProtKB-SubCell"/>
</dbReference>
<feature type="domain" description="CNNM transmembrane" evidence="15">
    <location>
        <begin position="1"/>
        <end position="183"/>
    </location>
</feature>
<dbReference type="SUPFAM" id="SSF56176">
    <property type="entry name" value="FAD-binding/transporter-associated domain-like"/>
    <property type="match status" value="1"/>
</dbReference>
<evidence type="ECO:0000256" key="12">
    <source>
        <dbReference type="SAM" id="Phobius"/>
    </source>
</evidence>
<dbReference type="SMART" id="SM01091">
    <property type="entry name" value="CorC_HlyC"/>
    <property type="match status" value="1"/>
</dbReference>
<dbReference type="InterPro" id="IPR016169">
    <property type="entry name" value="FAD-bd_PCMH_sub2"/>
</dbReference>
<dbReference type="PROSITE" id="PS51371">
    <property type="entry name" value="CBS"/>
    <property type="match status" value="2"/>
</dbReference>
<keyword evidence="3" id="KW-1003">Cell membrane</keyword>
<evidence type="ECO:0000256" key="8">
    <source>
        <dbReference type="ARBA" id="ARBA00023136"/>
    </source>
</evidence>
<feature type="domain" description="CBS" evidence="14">
    <location>
        <begin position="202"/>
        <end position="262"/>
    </location>
</feature>
<comment type="subcellular location">
    <subcellularLocation>
        <location evidence="1">Cell membrane</location>
        <topology evidence="1">Multi-pass membrane protein</topology>
    </subcellularLocation>
</comment>
<dbReference type="Gene3D" id="3.30.465.10">
    <property type="match status" value="1"/>
</dbReference>
<name>A0A2M9BZ62_9MICO</name>
<evidence type="ECO:0000256" key="4">
    <source>
        <dbReference type="ARBA" id="ARBA00022692"/>
    </source>
</evidence>
<feature type="compositionally biased region" description="Basic and acidic residues" evidence="11">
    <location>
        <begin position="467"/>
        <end position="488"/>
    </location>
</feature>
<dbReference type="AlphaFoldDB" id="A0A2M9BZ62"/>
<evidence type="ECO:0000313" key="16">
    <source>
        <dbReference type="EMBL" id="PJJ63356.1"/>
    </source>
</evidence>
<dbReference type="Pfam" id="PF03471">
    <property type="entry name" value="CorC_HlyC"/>
    <property type="match status" value="1"/>
</dbReference>
<feature type="compositionally biased region" description="Basic and acidic residues" evidence="11">
    <location>
        <begin position="429"/>
        <end position="455"/>
    </location>
</feature>
<accession>A0A2M9BZ62</accession>
<dbReference type="InterPro" id="IPR002550">
    <property type="entry name" value="CNNM"/>
</dbReference>
<dbReference type="PANTHER" id="PTHR22777:SF32">
    <property type="entry name" value="UPF0053 INNER MEMBRANE PROTEIN YFJD"/>
    <property type="match status" value="1"/>
</dbReference>
<comment type="similarity">
    <text evidence="2">Belongs to the UPF0053 family.</text>
</comment>
<dbReference type="SMART" id="SM00116">
    <property type="entry name" value="CBS"/>
    <property type="match status" value="2"/>
</dbReference>
<evidence type="ECO:0000313" key="17">
    <source>
        <dbReference type="Proteomes" id="UP000230161"/>
    </source>
</evidence>
<proteinExistence type="inferred from homology"/>
<feature type="region of interest" description="Disordered" evidence="11">
    <location>
        <begin position="421"/>
        <end position="488"/>
    </location>
</feature>
<evidence type="ECO:0000256" key="3">
    <source>
        <dbReference type="ARBA" id="ARBA00022475"/>
    </source>
</evidence>
<evidence type="ECO:0000256" key="9">
    <source>
        <dbReference type="PROSITE-ProRule" id="PRU00703"/>
    </source>
</evidence>
<keyword evidence="7 9" id="KW-0129">CBS domain</keyword>
<dbReference type="OrthoDB" id="110231at2"/>
<gene>
    <name evidence="16" type="ORF">CLV54_1021</name>
</gene>
<evidence type="ECO:0000256" key="7">
    <source>
        <dbReference type="ARBA" id="ARBA00023122"/>
    </source>
</evidence>
<protein>
    <submittedName>
        <fullName evidence="16">CBS domain containing-hemolysin-like protein</fullName>
    </submittedName>
</protein>
<evidence type="ECO:0000256" key="11">
    <source>
        <dbReference type="SAM" id="MobiDB-lite"/>
    </source>
</evidence>
<dbReference type="PROSITE" id="PS51846">
    <property type="entry name" value="CNNM"/>
    <property type="match status" value="1"/>
</dbReference>
<dbReference type="SUPFAM" id="SSF54631">
    <property type="entry name" value="CBS-domain pair"/>
    <property type="match status" value="1"/>
</dbReference>
<feature type="signal peptide" evidence="13">
    <location>
        <begin position="1"/>
        <end position="20"/>
    </location>
</feature>